<sequence>MSDRCPTSANAGISQVRFKIEKEIFDIITEVFRDIDDIPDCTVIYERRFKSISGFAEVKAECKKKDSLCTHQDLLRLSLFGTHAIEEYNAKCILLVQVIGPAITYYGCVEHTNGSKIIFEISKIKIPLSIQDFVMKL</sequence>
<keyword evidence="2" id="KW-1185">Reference proteome</keyword>
<evidence type="ECO:0000313" key="1">
    <source>
        <dbReference type="EMBL" id="PHZ14496.1"/>
    </source>
</evidence>
<dbReference type="STRING" id="1340429.A0A2G4T1E3"/>
<protein>
    <submittedName>
        <fullName evidence="1">Uncharacterized protein</fullName>
    </submittedName>
</protein>
<dbReference type="GeneID" id="35444706"/>
<proteinExistence type="predicted"/>
<organism evidence="1 2">
    <name type="scientific">Rhizopus microsporus ATCC 52813</name>
    <dbReference type="NCBI Taxonomy" id="1340429"/>
    <lineage>
        <taxon>Eukaryota</taxon>
        <taxon>Fungi</taxon>
        <taxon>Fungi incertae sedis</taxon>
        <taxon>Mucoromycota</taxon>
        <taxon>Mucoromycotina</taxon>
        <taxon>Mucoromycetes</taxon>
        <taxon>Mucorales</taxon>
        <taxon>Mucorineae</taxon>
        <taxon>Rhizopodaceae</taxon>
        <taxon>Rhizopus</taxon>
    </lineage>
</organism>
<dbReference type="RefSeq" id="XP_023468204.1">
    <property type="nucleotide sequence ID" value="XM_023613717.1"/>
</dbReference>
<gene>
    <name evidence="1" type="ORF">RHIMIDRAFT_290218</name>
</gene>
<reference evidence="1 2" key="1">
    <citation type="journal article" date="2016" name="Proc. Natl. Acad. Sci. U.S.A.">
        <title>Lipid metabolic changes in an early divergent fungus govern the establishment of a mutualistic symbiosis with endobacteria.</title>
        <authorList>
            <person name="Lastovetsky O.A."/>
            <person name="Gaspar M.L."/>
            <person name="Mondo S.J."/>
            <person name="LaButti K.M."/>
            <person name="Sandor L."/>
            <person name="Grigoriev I.V."/>
            <person name="Henry S.A."/>
            <person name="Pawlowska T.E."/>
        </authorList>
    </citation>
    <scope>NUCLEOTIDE SEQUENCE [LARGE SCALE GENOMIC DNA]</scope>
    <source>
        <strain evidence="1 2">ATCC 52813</strain>
    </source>
</reference>
<dbReference type="AlphaFoldDB" id="A0A2G4T1E3"/>
<dbReference type="Proteomes" id="UP000242254">
    <property type="component" value="Unassembled WGS sequence"/>
</dbReference>
<dbReference type="EMBL" id="KZ303845">
    <property type="protein sequence ID" value="PHZ14496.1"/>
    <property type="molecule type" value="Genomic_DNA"/>
</dbReference>
<accession>A0A2G4T1E3</accession>
<name>A0A2G4T1E3_RHIZD</name>
<evidence type="ECO:0000313" key="2">
    <source>
        <dbReference type="Proteomes" id="UP000242254"/>
    </source>
</evidence>